<evidence type="ECO:0000313" key="2">
    <source>
        <dbReference type="EMBL" id="ORV58599.1"/>
    </source>
</evidence>
<dbReference type="InterPro" id="IPR007362">
    <property type="entry name" value="DUF429"/>
</dbReference>
<dbReference type="Pfam" id="PF04250">
    <property type="entry name" value="DUF429"/>
    <property type="match status" value="1"/>
</dbReference>
<keyword evidence="2" id="KW-0418">Kinase</keyword>
<keyword evidence="3" id="KW-1185">Reference proteome</keyword>
<organism evidence="2 3">
    <name type="scientific">Mycobacterium fragae</name>
    <dbReference type="NCBI Taxonomy" id="1260918"/>
    <lineage>
        <taxon>Bacteria</taxon>
        <taxon>Bacillati</taxon>
        <taxon>Actinomycetota</taxon>
        <taxon>Actinomycetes</taxon>
        <taxon>Mycobacteriales</taxon>
        <taxon>Mycobacteriaceae</taxon>
        <taxon>Mycobacterium</taxon>
    </lineage>
</organism>
<dbReference type="RefSeq" id="WP_085198856.1">
    <property type="nucleotide sequence ID" value="NZ_JACKVI010000009.1"/>
</dbReference>
<gene>
    <name evidence="2" type="ORF">AWC06_19600</name>
</gene>
<proteinExistence type="predicted"/>
<reference evidence="2 3" key="1">
    <citation type="submission" date="2016-01" db="EMBL/GenBank/DDBJ databases">
        <title>The new phylogeny of the genus Mycobacterium.</title>
        <authorList>
            <person name="Tarcisio F."/>
            <person name="Conor M."/>
            <person name="Antonella G."/>
            <person name="Elisabetta G."/>
            <person name="Giulia F.S."/>
            <person name="Sara T."/>
            <person name="Anna F."/>
            <person name="Clotilde B."/>
            <person name="Roberto B."/>
            <person name="Veronica D.S."/>
            <person name="Fabio R."/>
            <person name="Monica P."/>
            <person name="Olivier J."/>
            <person name="Enrico T."/>
            <person name="Nicola S."/>
        </authorList>
    </citation>
    <scope>NUCLEOTIDE SEQUENCE [LARGE SCALE GENOMIC DNA]</scope>
    <source>
        <strain evidence="2 3">DSM 45731</strain>
    </source>
</reference>
<dbReference type="Proteomes" id="UP000194000">
    <property type="component" value="Unassembled WGS sequence"/>
</dbReference>
<keyword evidence="1" id="KW-0175">Coiled coil</keyword>
<dbReference type="InterPro" id="IPR008306">
    <property type="entry name" value="UCP018008"/>
</dbReference>
<evidence type="ECO:0000256" key="1">
    <source>
        <dbReference type="SAM" id="Coils"/>
    </source>
</evidence>
<name>A0A1X1UPI6_9MYCO</name>
<dbReference type="GO" id="GO:0016301">
    <property type="term" value="F:kinase activity"/>
    <property type="evidence" value="ECO:0007669"/>
    <property type="project" value="UniProtKB-KW"/>
</dbReference>
<dbReference type="STRING" id="1260918.AWC06_19600"/>
<dbReference type="PIRSF" id="PIRSF018008">
    <property type="entry name" value="UCP018008"/>
    <property type="match status" value="1"/>
</dbReference>
<dbReference type="EMBL" id="LQOW01000026">
    <property type="protein sequence ID" value="ORV58599.1"/>
    <property type="molecule type" value="Genomic_DNA"/>
</dbReference>
<feature type="coiled-coil region" evidence="1">
    <location>
        <begin position="255"/>
        <end position="282"/>
    </location>
</feature>
<protein>
    <submittedName>
        <fullName evidence="2">GTP pyrophosphokinase</fullName>
    </submittedName>
</protein>
<sequence length="285" mass="31668">MHFVGLDLAWGEKHHTGVAAVDSGGRLLHIGTAQDDISIEDAVARYVSDDCLVAIDAPLIVKNPTGYRPCETALNHDFQRFEAGARPAYTEKPEFSSPRGAQIATALGLDVDPASRSMRRAIEVYPHPATIALFGLPKTLKYKRGAFEDRQRDLLQLMTLIEGLDKATPRLRVNHNVSWVELRKRVAAATRPGQLDRDEDPVDAVICAYVALYWYHRPEDVTVYGDFATGYIITPTLPPDLAPAPRRRAPAAPDNEELRQRLAQVTALLEEAQRMLTAIRRQLDG</sequence>
<dbReference type="AlphaFoldDB" id="A0A1X1UPI6"/>
<keyword evidence="2" id="KW-0808">Transferase</keyword>
<dbReference type="OrthoDB" id="9801824at2"/>
<accession>A0A1X1UPI6</accession>
<evidence type="ECO:0000313" key="3">
    <source>
        <dbReference type="Proteomes" id="UP000194000"/>
    </source>
</evidence>
<comment type="caution">
    <text evidence="2">The sequence shown here is derived from an EMBL/GenBank/DDBJ whole genome shotgun (WGS) entry which is preliminary data.</text>
</comment>